<comment type="caution">
    <text evidence="2">The sequence shown here is derived from an EMBL/GenBank/DDBJ whole genome shotgun (WGS) entry which is preliminary data.</text>
</comment>
<feature type="compositionally biased region" description="Polar residues" evidence="1">
    <location>
        <begin position="537"/>
        <end position="547"/>
    </location>
</feature>
<evidence type="ECO:0000313" key="3">
    <source>
        <dbReference type="Proteomes" id="UP000019478"/>
    </source>
</evidence>
<protein>
    <submittedName>
        <fullName evidence="2">Uncharacterized protein</fullName>
    </submittedName>
</protein>
<reference evidence="2 3" key="1">
    <citation type="submission" date="2013-03" db="EMBL/GenBank/DDBJ databases">
        <title>The Genome Sequence of Capronia epimyces CBS 606.96.</title>
        <authorList>
            <consortium name="The Broad Institute Genomics Platform"/>
            <person name="Cuomo C."/>
            <person name="de Hoog S."/>
            <person name="Gorbushina A."/>
            <person name="Walker B."/>
            <person name="Young S.K."/>
            <person name="Zeng Q."/>
            <person name="Gargeya S."/>
            <person name="Fitzgerald M."/>
            <person name="Haas B."/>
            <person name="Abouelleil A."/>
            <person name="Allen A.W."/>
            <person name="Alvarado L."/>
            <person name="Arachchi H.M."/>
            <person name="Berlin A.M."/>
            <person name="Chapman S.B."/>
            <person name="Gainer-Dewar J."/>
            <person name="Goldberg J."/>
            <person name="Griggs A."/>
            <person name="Gujja S."/>
            <person name="Hansen M."/>
            <person name="Howarth C."/>
            <person name="Imamovic A."/>
            <person name="Ireland A."/>
            <person name="Larimer J."/>
            <person name="McCowan C."/>
            <person name="Murphy C."/>
            <person name="Pearson M."/>
            <person name="Poon T.W."/>
            <person name="Priest M."/>
            <person name="Roberts A."/>
            <person name="Saif S."/>
            <person name="Shea T."/>
            <person name="Sisk P."/>
            <person name="Sykes S."/>
            <person name="Wortman J."/>
            <person name="Nusbaum C."/>
            <person name="Birren B."/>
        </authorList>
    </citation>
    <scope>NUCLEOTIDE SEQUENCE [LARGE SCALE GENOMIC DNA]</scope>
    <source>
        <strain evidence="2 3">CBS 606.96</strain>
    </source>
</reference>
<proteinExistence type="predicted"/>
<dbReference type="eggNOG" id="ENOG502SYKX">
    <property type="taxonomic scope" value="Eukaryota"/>
</dbReference>
<feature type="compositionally biased region" description="Low complexity" evidence="1">
    <location>
        <begin position="629"/>
        <end position="648"/>
    </location>
</feature>
<feature type="region of interest" description="Disordered" evidence="1">
    <location>
        <begin position="412"/>
        <end position="442"/>
    </location>
</feature>
<feature type="compositionally biased region" description="Polar residues" evidence="1">
    <location>
        <begin position="474"/>
        <end position="494"/>
    </location>
</feature>
<feature type="region of interest" description="Disordered" evidence="1">
    <location>
        <begin position="196"/>
        <end position="379"/>
    </location>
</feature>
<feature type="compositionally biased region" description="Polar residues" evidence="1">
    <location>
        <begin position="272"/>
        <end position="286"/>
    </location>
</feature>
<name>W9Y3C2_9EURO</name>
<feature type="region of interest" description="Disordered" evidence="1">
    <location>
        <begin position="472"/>
        <end position="665"/>
    </location>
</feature>
<gene>
    <name evidence="2" type="ORF">A1O3_04807</name>
</gene>
<dbReference type="AlphaFoldDB" id="W9Y3C2"/>
<feature type="compositionally biased region" description="Pro residues" evidence="1">
    <location>
        <begin position="117"/>
        <end position="129"/>
    </location>
</feature>
<evidence type="ECO:0000313" key="2">
    <source>
        <dbReference type="EMBL" id="EXJ84140.1"/>
    </source>
</evidence>
<dbReference type="HOGENOM" id="CLU_390806_0_0_1"/>
<organism evidence="2 3">
    <name type="scientific">Capronia epimyces CBS 606.96</name>
    <dbReference type="NCBI Taxonomy" id="1182542"/>
    <lineage>
        <taxon>Eukaryota</taxon>
        <taxon>Fungi</taxon>
        <taxon>Dikarya</taxon>
        <taxon>Ascomycota</taxon>
        <taxon>Pezizomycotina</taxon>
        <taxon>Eurotiomycetes</taxon>
        <taxon>Chaetothyriomycetidae</taxon>
        <taxon>Chaetothyriales</taxon>
        <taxon>Herpotrichiellaceae</taxon>
        <taxon>Capronia</taxon>
    </lineage>
</organism>
<dbReference type="EMBL" id="AMGY01000004">
    <property type="protein sequence ID" value="EXJ84140.1"/>
    <property type="molecule type" value="Genomic_DNA"/>
</dbReference>
<dbReference type="OrthoDB" id="5419922at2759"/>
<dbReference type="GeneID" id="19168925"/>
<feature type="compositionally biased region" description="Polar residues" evidence="1">
    <location>
        <begin position="341"/>
        <end position="352"/>
    </location>
</feature>
<feature type="region of interest" description="Disordered" evidence="1">
    <location>
        <begin position="73"/>
        <end position="162"/>
    </location>
</feature>
<dbReference type="Proteomes" id="UP000019478">
    <property type="component" value="Unassembled WGS sequence"/>
</dbReference>
<feature type="compositionally biased region" description="Polar residues" evidence="1">
    <location>
        <begin position="361"/>
        <end position="371"/>
    </location>
</feature>
<keyword evidence="3" id="KW-1185">Reference proteome</keyword>
<dbReference type="STRING" id="1182542.W9Y3C2"/>
<accession>W9Y3C2</accession>
<sequence length="710" mass="75966">MRSAKPKAPPEYPRPVAPIYADELPICDDTIIYFDGDEDVQEDEQQKAAKRRRIESEATAYLRGEPPYILTAQLKGPFDNGWQNPWKRRKKTTGSNESTTRIVADKTVSKPAVQTAPLPPLSPERPASPPSNTSATVRPKRSNALPPETNQDKGLDSSLKNDIGDVCRSNTDQFNHQKNRIVEDWLKKNDSYVQLDGTQMSVSSPLAKKSPGVGKKNGEPSRIEVPMPPLLDAIVHVARSFHSTRRPHTSDSAQSNKQNLEHSQPRAIHLATGNNTPTKYIETSSLHPGGRGDTIKQLRGTTSASEPPVSGSTTNSATVELGRRSPPAVGTSAILPPSHNRLASISSQSPQEASGLVHENNGPQPEPTSTRKQPDRRGVVKPATGVVSATLPSALEKPLPIQVESIPIASKEQPSIDTPNDLPSAQVLPQQTLPSAPSNVSSNGDMVELPAVPVSPHSLGIELAVKSSAPANVGTETNGSHSGFDNHNSLSGSKNAEGKRREIPRADETGYLKSYKTVTSEMGPSNKAGLDIERSSLAKTSSNARVTSSRKKASFITSEKSPGPSQASIKSAMRVAKPTTVNQTKGNVKSARSRSFRHSGKDDMEPTSPSGLKSTPKSSRLMRAPKGILKSSLSASLEPPLEPPISSINAASSGSKQDAQRPAKLDVVENETGLLNDDGFDLDAAIDDLGSFLGTWDAEKEAAQASHRLR</sequence>
<dbReference type="RefSeq" id="XP_007733125.1">
    <property type="nucleotide sequence ID" value="XM_007734935.1"/>
</dbReference>
<evidence type="ECO:0000256" key="1">
    <source>
        <dbReference type="SAM" id="MobiDB-lite"/>
    </source>
</evidence>
<feature type="compositionally biased region" description="Polar residues" evidence="1">
    <location>
        <begin position="299"/>
        <end position="318"/>
    </location>
</feature>
<feature type="compositionally biased region" description="Polar residues" evidence="1">
    <location>
        <begin position="555"/>
        <end position="569"/>
    </location>
</feature>
<feature type="compositionally biased region" description="Polar residues" evidence="1">
    <location>
        <begin position="607"/>
        <end position="618"/>
    </location>
</feature>
<feature type="compositionally biased region" description="Basic and acidic residues" evidence="1">
    <location>
        <begin position="496"/>
        <end position="510"/>
    </location>
</feature>